<name>A0A448XFK1_9PLAT</name>
<evidence type="ECO:0000313" key="1">
    <source>
        <dbReference type="EMBL" id="VEL35283.1"/>
    </source>
</evidence>
<keyword evidence="2" id="KW-1185">Reference proteome</keyword>
<protein>
    <submittedName>
        <fullName evidence="1">Uncharacterized protein</fullName>
    </submittedName>
</protein>
<evidence type="ECO:0000313" key="2">
    <source>
        <dbReference type="Proteomes" id="UP000784294"/>
    </source>
</evidence>
<organism evidence="1 2">
    <name type="scientific">Protopolystoma xenopodis</name>
    <dbReference type="NCBI Taxonomy" id="117903"/>
    <lineage>
        <taxon>Eukaryota</taxon>
        <taxon>Metazoa</taxon>
        <taxon>Spiralia</taxon>
        <taxon>Lophotrochozoa</taxon>
        <taxon>Platyhelminthes</taxon>
        <taxon>Monogenea</taxon>
        <taxon>Polyopisthocotylea</taxon>
        <taxon>Polystomatidea</taxon>
        <taxon>Polystomatidae</taxon>
        <taxon>Protopolystoma</taxon>
    </lineage>
</organism>
<dbReference type="EMBL" id="CAAALY010249475">
    <property type="protein sequence ID" value="VEL35283.1"/>
    <property type="molecule type" value="Genomic_DNA"/>
</dbReference>
<dbReference type="AlphaFoldDB" id="A0A448XFK1"/>
<dbReference type="Proteomes" id="UP000784294">
    <property type="component" value="Unassembled WGS sequence"/>
</dbReference>
<accession>A0A448XFK1</accession>
<proteinExistence type="predicted"/>
<gene>
    <name evidence="1" type="ORF">PXEA_LOCUS28723</name>
</gene>
<reference evidence="1" key="1">
    <citation type="submission" date="2018-11" db="EMBL/GenBank/DDBJ databases">
        <authorList>
            <consortium name="Pathogen Informatics"/>
        </authorList>
    </citation>
    <scope>NUCLEOTIDE SEQUENCE</scope>
</reference>
<comment type="caution">
    <text evidence="1">The sequence shown here is derived from an EMBL/GenBank/DDBJ whole genome shotgun (WGS) entry which is preliminary data.</text>
</comment>
<sequence length="117" mass="12632">MCPPYFVSGLVSLVDLQLVRCDSAGITASALAIGGPPRPSLRPAVGSTRFLCGGSASRSRLYRPNPDSVSMRVVCACLYQTASRPRYLRPSIGRGRLSSERLGQPNLQAWPQLSRLN</sequence>